<sequence length="416" mass="45521">SMKQAGVVEHVSSAQASASGEPRLRAATDLPDDFALNQPLSPFALAALELLDPESPTFALDVVSVIESVLEDPRPLLFAQEKAARAEAVAAMKAQGMEYDERMAALEEVTWPRPLANLLGDAFAVYLHANPWIEDQEISPKSVVREMIENALTFTGIVGRYDVGRSEGIVLRYLTDAYRALRQIVPDELMTDELRSIIAWLSALIRAVDSSLLDEWEAMSTGQAFSPAAEGVGTEGTELAFGAREDGTVPFSANRHAFRTAIRGALFERVEAMSRDNVEALARLDEASRTQVVAPWGEDQWDDVLERYWAEHEWIGIDQRARTLSLCSLNEAPTREDVLELAPAVVSSDFERAQVARIEAIAEAVDQAGAGTFWLATQTLLDPEEDMDWRIVALVDVPASDEAGRVALATITVGAR</sequence>
<dbReference type="Pfam" id="PF12029">
    <property type="entry name" value="DUF3516"/>
    <property type="match status" value="1"/>
</dbReference>
<feature type="non-terminal residue" evidence="2">
    <location>
        <position position="1"/>
    </location>
</feature>
<dbReference type="EMBL" id="JABZGF010000244">
    <property type="protein sequence ID" value="MBF0966911.1"/>
    <property type="molecule type" value="Genomic_DNA"/>
</dbReference>
<accession>A0A929WWL6</accession>
<evidence type="ECO:0000313" key="2">
    <source>
        <dbReference type="EMBL" id="MBF0966911.1"/>
    </source>
</evidence>
<proteinExistence type="predicted"/>
<evidence type="ECO:0000313" key="3">
    <source>
        <dbReference type="Proteomes" id="UP000759246"/>
    </source>
</evidence>
<dbReference type="AlphaFoldDB" id="A0A929WWL6"/>
<dbReference type="Proteomes" id="UP000759246">
    <property type="component" value="Unassembled WGS sequence"/>
</dbReference>
<gene>
    <name evidence="2" type="ORF">HXK09_07135</name>
</gene>
<protein>
    <submittedName>
        <fullName evidence="2">DUF3516 domain-containing protein</fullName>
    </submittedName>
</protein>
<organism evidence="2 3">
    <name type="scientific">Actinomyces bouchesdurhonensis</name>
    <dbReference type="NCBI Taxonomy" id="1852361"/>
    <lineage>
        <taxon>Bacteria</taxon>
        <taxon>Bacillati</taxon>
        <taxon>Actinomycetota</taxon>
        <taxon>Actinomycetes</taxon>
        <taxon>Actinomycetales</taxon>
        <taxon>Actinomycetaceae</taxon>
        <taxon>Actinomyces</taxon>
    </lineage>
</organism>
<comment type="caution">
    <text evidence="2">The sequence shown here is derived from an EMBL/GenBank/DDBJ whole genome shotgun (WGS) entry which is preliminary data.</text>
</comment>
<feature type="region of interest" description="Disordered" evidence="1">
    <location>
        <begin position="1"/>
        <end position="23"/>
    </location>
</feature>
<reference evidence="2" key="1">
    <citation type="submission" date="2020-04" db="EMBL/GenBank/DDBJ databases">
        <title>Deep metagenomics examines the oral microbiome during advanced dental caries in children, revealing novel taxa and co-occurrences with host molecules.</title>
        <authorList>
            <person name="Baker J.L."/>
            <person name="Morton J.T."/>
            <person name="Dinis M."/>
            <person name="Alvarez R."/>
            <person name="Tran N.C."/>
            <person name="Knight R."/>
            <person name="Edlund A."/>
        </authorList>
    </citation>
    <scope>NUCLEOTIDE SEQUENCE</scope>
    <source>
        <strain evidence="2">JCVI_30_bin.13</strain>
    </source>
</reference>
<name>A0A929WWL6_9ACTO</name>
<dbReference type="InterPro" id="IPR021904">
    <property type="entry name" value="DUF3516"/>
</dbReference>
<evidence type="ECO:0000256" key="1">
    <source>
        <dbReference type="SAM" id="MobiDB-lite"/>
    </source>
</evidence>